<dbReference type="Proteomes" id="UP000056255">
    <property type="component" value="Chromosome"/>
</dbReference>
<keyword evidence="1" id="KW-1133">Transmembrane helix</keyword>
<dbReference type="EMBL" id="CP012176">
    <property type="protein sequence ID" value="AKV82326.1"/>
    <property type="molecule type" value="Genomic_DNA"/>
</dbReference>
<name>A0A0K1SLV8_9CREN</name>
<dbReference type="PATRIC" id="fig|43687.5.peg.178"/>
<keyword evidence="1" id="KW-0812">Transmembrane</keyword>
<dbReference type="EMBL" id="CP012174">
    <property type="protein sequence ID" value="AKV77837.1"/>
    <property type="molecule type" value="Genomic_DNA"/>
</dbReference>
<reference evidence="8 9" key="1">
    <citation type="journal article" date="2015" name="Genome Announc.">
        <title>Complete Genome Sequences of Evolved Arsenate-Resistant Metallosphaera sedula Strains.</title>
        <authorList>
            <person name="Ai C."/>
            <person name="McCarthy S."/>
            <person name="Schackwitz W."/>
            <person name="Martin J."/>
            <person name="Lipzen A."/>
            <person name="Blum P."/>
        </authorList>
    </citation>
    <scope>NUCLEOTIDE SEQUENCE [LARGE SCALE GENOMIC DNA]</scope>
    <source>
        <strain evidence="4 9">ARS120-1</strain>
        <strain evidence="5 8">ARS120-2</strain>
        <strain evidence="2 11">ARS50-1</strain>
        <strain evidence="3 10">ARS50-2</strain>
    </source>
</reference>
<dbReference type="AlphaFoldDB" id="A0A0K1SLV8"/>
<gene>
    <name evidence="2" type="ORF">MsedA_0183</name>
    <name evidence="3" type="ORF">MsedB_0183</name>
    <name evidence="4" type="ORF">MsedC_0182</name>
    <name evidence="5" type="ORF">MsedD_0183</name>
    <name evidence="6" type="ORF">MsedE_0183</name>
</gene>
<proteinExistence type="predicted"/>
<accession>A0A0K1SLV8</accession>
<dbReference type="EMBL" id="CP012172">
    <property type="protein sequence ID" value="AKV73347.1"/>
    <property type="molecule type" value="Genomic_DNA"/>
</dbReference>
<feature type="transmembrane region" description="Helical" evidence="1">
    <location>
        <begin position="42"/>
        <end position="68"/>
    </location>
</feature>
<dbReference type="Proteomes" id="UP000061362">
    <property type="component" value="Chromosome"/>
</dbReference>
<evidence type="ECO:0000313" key="9">
    <source>
        <dbReference type="Proteomes" id="UP000062398"/>
    </source>
</evidence>
<evidence type="ECO:0000313" key="10">
    <source>
        <dbReference type="Proteomes" id="UP000062475"/>
    </source>
</evidence>
<feature type="transmembrane region" description="Helical" evidence="1">
    <location>
        <begin position="6"/>
        <end position="30"/>
    </location>
</feature>
<organism evidence="3 10">
    <name type="scientific">Metallosphaera sedula</name>
    <dbReference type="NCBI Taxonomy" id="43687"/>
    <lineage>
        <taxon>Archaea</taxon>
        <taxon>Thermoproteota</taxon>
        <taxon>Thermoprotei</taxon>
        <taxon>Sulfolobales</taxon>
        <taxon>Sulfolobaceae</taxon>
        <taxon>Metallosphaera</taxon>
    </lineage>
</organism>
<evidence type="ECO:0000313" key="5">
    <source>
        <dbReference type="EMBL" id="AKV80082.1"/>
    </source>
</evidence>
<reference evidence="6 7" key="2">
    <citation type="submission" date="2015-07" db="EMBL/GenBank/DDBJ databases">
        <title>Physiological, transcriptional responses and genome re-sequencing of acid resistant extremely thermoacidophilic Metallosphaera sedula SARC-M1.</title>
        <authorList>
            <person name="Ai C."/>
            <person name="McCarthy S."/>
            <person name="Eckrich V."/>
            <person name="Rudrappa D."/>
            <person name="Qiu G."/>
            <person name="Blum P."/>
        </authorList>
    </citation>
    <scope>NUCLEOTIDE SEQUENCE [LARGE SCALE GENOMIC DNA]</scope>
    <source>
        <strain evidence="6 7">SARC-M1</strain>
    </source>
</reference>
<evidence type="ECO:0000313" key="7">
    <source>
        <dbReference type="Proteomes" id="UP000056255"/>
    </source>
</evidence>
<evidence type="ECO:0000313" key="3">
    <source>
        <dbReference type="EMBL" id="AKV75591.1"/>
    </source>
</evidence>
<dbReference type="Proteomes" id="UP000068832">
    <property type="component" value="Chromosome"/>
</dbReference>
<dbReference type="Proteomes" id="UP000062398">
    <property type="component" value="Chromosome"/>
</dbReference>
<keyword evidence="1" id="KW-0472">Membrane</keyword>
<evidence type="ECO:0000313" key="11">
    <source>
        <dbReference type="Proteomes" id="UP000068832"/>
    </source>
</evidence>
<dbReference type="EMBL" id="CP012173">
    <property type="protein sequence ID" value="AKV75591.1"/>
    <property type="molecule type" value="Genomic_DNA"/>
</dbReference>
<dbReference type="Proteomes" id="UP000062475">
    <property type="component" value="Chromosome"/>
</dbReference>
<evidence type="ECO:0000313" key="8">
    <source>
        <dbReference type="Proteomes" id="UP000061362"/>
    </source>
</evidence>
<evidence type="ECO:0000313" key="6">
    <source>
        <dbReference type="EMBL" id="AKV82326.1"/>
    </source>
</evidence>
<evidence type="ECO:0000313" key="2">
    <source>
        <dbReference type="EMBL" id="AKV73347.1"/>
    </source>
</evidence>
<evidence type="ECO:0000256" key="1">
    <source>
        <dbReference type="SAM" id="Phobius"/>
    </source>
</evidence>
<evidence type="ECO:0000313" key="4">
    <source>
        <dbReference type="EMBL" id="AKV77837.1"/>
    </source>
</evidence>
<sequence>MRRFRLLGALMVTFSILIIILSFVNLFLGYRFEIFQKIPPIFIHFIEFLVILIVFGYIAYTGIIMLTIPDDER</sequence>
<protein>
    <submittedName>
        <fullName evidence="3">Uncharacterized protein</fullName>
    </submittedName>
</protein>
<dbReference type="EMBL" id="CP012175">
    <property type="protein sequence ID" value="AKV80082.1"/>
    <property type="molecule type" value="Genomic_DNA"/>
</dbReference>